<proteinExistence type="predicted"/>
<sequence>MSQFVGPTRRGRRDIISTEIGAVQMGGDHPSLLTLSRSVRSGVNSMMIHGMTYGGEQPGSTWPGSPRSSTFTTTSGVQSSLLGIMSDAIDYTARNQLILQTGVATRDLAFYLYKDPWQATDVYNGTEFRARDFTYEFLSPANFASDNFKVQGGDLLT</sequence>
<dbReference type="AlphaFoldDB" id="A0A8K0WML2"/>
<dbReference type="Proteomes" id="UP000813444">
    <property type="component" value="Unassembled WGS sequence"/>
</dbReference>
<reference evidence="1" key="1">
    <citation type="journal article" date="2021" name="Nat. Commun.">
        <title>Genetic determinants of endophytism in the Arabidopsis root mycobiome.</title>
        <authorList>
            <person name="Mesny F."/>
            <person name="Miyauchi S."/>
            <person name="Thiergart T."/>
            <person name="Pickel B."/>
            <person name="Atanasova L."/>
            <person name="Karlsson M."/>
            <person name="Huettel B."/>
            <person name="Barry K.W."/>
            <person name="Haridas S."/>
            <person name="Chen C."/>
            <person name="Bauer D."/>
            <person name="Andreopoulos W."/>
            <person name="Pangilinan J."/>
            <person name="LaButti K."/>
            <person name="Riley R."/>
            <person name="Lipzen A."/>
            <person name="Clum A."/>
            <person name="Drula E."/>
            <person name="Henrissat B."/>
            <person name="Kohler A."/>
            <person name="Grigoriev I.V."/>
            <person name="Martin F.M."/>
            <person name="Hacquard S."/>
        </authorList>
    </citation>
    <scope>NUCLEOTIDE SEQUENCE</scope>
    <source>
        <strain evidence="1">MPI-CAGE-CH-0235</strain>
    </source>
</reference>
<accession>A0A8K0WML2</accession>
<keyword evidence="2" id="KW-1185">Reference proteome</keyword>
<organism evidence="1 2">
    <name type="scientific">Stachybotrys elegans</name>
    <dbReference type="NCBI Taxonomy" id="80388"/>
    <lineage>
        <taxon>Eukaryota</taxon>
        <taxon>Fungi</taxon>
        <taxon>Dikarya</taxon>
        <taxon>Ascomycota</taxon>
        <taxon>Pezizomycotina</taxon>
        <taxon>Sordariomycetes</taxon>
        <taxon>Hypocreomycetidae</taxon>
        <taxon>Hypocreales</taxon>
        <taxon>Stachybotryaceae</taxon>
        <taxon>Stachybotrys</taxon>
    </lineage>
</organism>
<dbReference type="OrthoDB" id="2588159at2759"/>
<comment type="caution">
    <text evidence="1">The sequence shown here is derived from an EMBL/GenBank/DDBJ whole genome shotgun (WGS) entry which is preliminary data.</text>
</comment>
<gene>
    <name evidence="1" type="ORF">B0I35DRAFT_481206</name>
</gene>
<evidence type="ECO:0000313" key="1">
    <source>
        <dbReference type="EMBL" id="KAH7311213.1"/>
    </source>
</evidence>
<protein>
    <submittedName>
        <fullName evidence="1">Uncharacterized protein</fullName>
    </submittedName>
</protein>
<dbReference type="EMBL" id="JAGPNK010000011">
    <property type="protein sequence ID" value="KAH7311213.1"/>
    <property type="molecule type" value="Genomic_DNA"/>
</dbReference>
<name>A0A8K0WML2_9HYPO</name>
<evidence type="ECO:0000313" key="2">
    <source>
        <dbReference type="Proteomes" id="UP000813444"/>
    </source>
</evidence>